<keyword evidence="8" id="KW-1185">Reference proteome</keyword>
<dbReference type="AlphaFoldDB" id="A0A0K0EDU0"/>
<dbReference type="STRING" id="6248.A0A0K0EDU0"/>
<dbReference type="WBParaSite" id="SSTP_0000765200.1">
    <property type="protein sequence ID" value="SSTP_0000765200.1"/>
    <property type="gene ID" value="SSTP_0000765200"/>
</dbReference>
<feature type="domain" description="Importin N-terminal" evidence="7">
    <location>
        <begin position="22"/>
        <end position="102"/>
    </location>
</feature>
<dbReference type="SUPFAM" id="SSF48371">
    <property type="entry name" value="ARM repeat"/>
    <property type="match status" value="1"/>
</dbReference>
<evidence type="ECO:0000256" key="5">
    <source>
        <dbReference type="ARBA" id="ARBA00022737"/>
    </source>
</evidence>
<accession>A0A0K0EDU0</accession>
<evidence type="ECO:0000256" key="6">
    <source>
        <dbReference type="ARBA" id="ARBA00022927"/>
    </source>
</evidence>
<dbReference type="Gene3D" id="1.25.10.10">
    <property type="entry name" value="Leucine-rich Repeat Variant"/>
    <property type="match status" value="1"/>
</dbReference>
<dbReference type="FunFam" id="1.25.10.10:FF:000027">
    <property type="entry name" value="Importin subunit beta-1"/>
    <property type="match status" value="1"/>
</dbReference>
<dbReference type="PROSITE" id="PS50166">
    <property type="entry name" value="IMPORTIN_B_NT"/>
    <property type="match status" value="1"/>
</dbReference>
<dbReference type="InterPro" id="IPR001494">
    <property type="entry name" value="Importin-beta_N"/>
</dbReference>
<sequence>MNQLLETLEKTISNNPADQKLALDFLNQASEQNFAVYILELSKVLKHTGHPNHVRQAAGIQLKNCLVAKEEETKLHYADRWLSLPENIRLEVRTNVVETIGTEQFRPSAASQCVAAIAGIEIPRNMWPDAIKILSECVSNSNANVLAKEVSLEALGYICQDLDATVLEANSNTILTAIVYGMRREETNVNIKRAAVKALLNSLEFTRNNFSIEEQRNHIMTIICDATQDDDKQVKVCSLECLVKVMSLYYSVMQPYMAPALFPISISAMKSDVDDIKLQGIEFWSNVAENEIAFICEAEEAKESGIQPTQFSQYYAKGALQYICPIILNVLVKVDEDDDDDEWTPSKSAGVCLQLLAQCTGDDICQYVLPFITENFKHQDWRYREAAVMAFGCIMEGPDKAKLNELISHALGSLIETLGDSHIAVRDSAAWTLGKACELSMEIVTKPDVLQLLLPALSNSLLQEPRVAANICWTISSLARAAYEVASLESGVEEPETFVLSSCFEAMVGELLKTTDRPDGNISNLRIAAYETLMEMIKNSPKDCYPSVQKTTLNVLQKMEQLLQLEDSIESSTDKSQLRNLQSLLCATLQSVIKKIRREDTPLISDTIMNCILQIMQRCQGKDVGGVMEDALLTVSALVESLGRGFGKYVTAFRPYLLLSLKNYKEGVVFLSALGVLTDLCREFEKDICFMLDECIQILIEVLHAPDSDKYLKADILACFGDIALAISDDFKRYFSMSMDLLCSASKAAKITNYSDYEQIEYVEHLRSSCVTAFSSICQAYPMVNELKAYVVSIVELIVSIGSEEDIPDTLLGHSCGLLGDIIKLFGADLLPLLNNTILDDLLNRGRRSTKAKSTAIYATKELRKIKPMS</sequence>
<comment type="subcellular location">
    <subcellularLocation>
        <location evidence="1">Cytoplasm</location>
    </subcellularLocation>
</comment>
<dbReference type="InterPro" id="IPR040122">
    <property type="entry name" value="Importin_beta"/>
</dbReference>
<proteinExistence type="inferred from homology"/>
<dbReference type="PANTHER" id="PTHR10527">
    <property type="entry name" value="IMPORTIN BETA"/>
    <property type="match status" value="1"/>
</dbReference>
<dbReference type="Pfam" id="PF25574">
    <property type="entry name" value="TPR_IMB1"/>
    <property type="match status" value="1"/>
</dbReference>
<keyword evidence="5" id="KW-0677">Repeat</keyword>
<keyword evidence="6" id="KW-0653">Protein transport</keyword>
<evidence type="ECO:0000256" key="1">
    <source>
        <dbReference type="ARBA" id="ARBA00004496"/>
    </source>
</evidence>
<evidence type="ECO:0000256" key="2">
    <source>
        <dbReference type="ARBA" id="ARBA00010907"/>
    </source>
</evidence>
<dbReference type="InterPro" id="IPR058584">
    <property type="entry name" value="IMB1_TNPO1-like_TPR"/>
</dbReference>
<dbReference type="Proteomes" id="UP000035681">
    <property type="component" value="Unplaced"/>
</dbReference>
<dbReference type="GO" id="GO:0006606">
    <property type="term" value="P:protein import into nucleus"/>
    <property type="evidence" value="ECO:0007669"/>
    <property type="project" value="InterPro"/>
</dbReference>
<keyword evidence="4" id="KW-0963">Cytoplasm</keyword>
<protein>
    <submittedName>
        <fullName evidence="9 10">Importin N-terminal domain-containing protein</fullName>
    </submittedName>
</protein>
<organism evidence="9">
    <name type="scientific">Strongyloides stercoralis</name>
    <name type="common">Threadworm</name>
    <dbReference type="NCBI Taxonomy" id="6248"/>
    <lineage>
        <taxon>Eukaryota</taxon>
        <taxon>Metazoa</taxon>
        <taxon>Ecdysozoa</taxon>
        <taxon>Nematoda</taxon>
        <taxon>Chromadorea</taxon>
        <taxon>Rhabditida</taxon>
        <taxon>Tylenchina</taxon>
        <taxon>Panagrolaimomorpha</taxon>
        <taxon>Strongyloidoidea</taxon>
        <taxon>Strongyloididae</taxon>
        <taxon>Strongyloides</taxon>
    </lineage>
</organism>
<keyword evidence="3" id="KW-0813">Transport</keyword>
<comment type="similarity">
    <text evidence="2">Belongs to the importin beta family. Importin beta-1 subfamily.</text>
</comment>
<evidence type="ECO:0000259" key="7">
    <source>
        <dbReference type="PROSITE" id="PS50166"/>
    </source>
</evidence>
<dbReference type="GO" id="GO:0031267">
    <property type="term" value="F:small GTPase binding"/>
    <property type="evidence" value="ECO:0007669"/>
    <property type="project" value="InterPro"/>
</dbReference>
<dbReference type="GO" id="GO:0005737">
    <property type="term" value="C:cytoplasm"/>
    <property type="evidence" value="ECO:0007669"/>
    <property type="project" value="UniProtKB-SubCell"/>
</dbReference>
<evidence type="ECO:0000313" key="9">
    <source>
        <dbReference type="WBParaSite" id="SSTP_0000765200.1"/>
    </source>
</evidence>
<evidence type="ECO:0000313" key="10">
    <source>
        <dbReference type="WBParaSite" id="TCONS_00009567.p1"/>
    </source>
</evidence>
<dbReference type="Pfam" id="PF03810">
    <property type="entry name" value="IBN_N"/>
    <property type="match status" value="1"/>
</dbReference>
<dbReference type="SMART" id="SM00913">
    <property type="entry name" value="IBN_N"/>
    <property type="match status" value="1"/>
</dbReference>
<evidence type="ECO:0000256" key="4">
    <source>
        <dbReference type="ARBA" id="ARBA00022490"/>
    </source>
</evidence>
<dbReference type="Pfam" id="PF13513">
    <property type="entry name" value="HEAT_EZ"/>
    <property type="match status" value="1"/>
</dbReference>
<evidence type="ECO:0000256" key="3">
    <source>
        <dbReference type="ARBA" id="ARBA00022448"/>
    </source>
</evidence>
<dbReference type="InterPro" id="IPR011989">
    <property type="entry name" value="ARM-like"/>
</dbReference>
<dbReference type="WBParaSite" id="TCONS_00009567.p1">
    <property type="protein sequence ID" value="TCONS_00009567.p1"/>
    <property type="gene ID" value="XLOC_007363"/>
</dbReference>
<reference evidence="9" key="1">
    <citation type="submission" date="2015-08" db="UniProtKB">
        <authorList>
            <consortium name="WormBaseParasite"/>
        </authorList>
    </citation>
    <scope>IDENTIFICATION</scope>
</reference>
<dbReference type="InterPro" id="IPR016024">
    <property type="entry name" value="ARM-type_fold"/>
</dbReference>
<evidence type="ECO:0000313" key="8">
    <source>
        <dbReference type="Proteomes" id="UP000035681"/>
    </source>
</evidence>
<name>A0A0K0EDU0_STRER</name>